<accession>A0A072NRK0</accession>
<dbReference type="EMBL" id="JJRY01000002">
    <property type="protein sequence ID" value="KEF39862.1"/>
    <property type="molecule type" value="Genomic_DNA"/>
</dbReference>
<organism evidence="1 2">
    <name type="scientific">Schinkia azotoformans MEV2011</name>
    <dbReference type="NCBI Taxonomy" id="1348973"/>
    <lineage>
        <taxon>Bacteria</taxon>
        <taxon>Bacillati</taxon>
        <taxon>Bacillota</taxon>
        <taxon>Bacilli</taxon>
        <taxon>Bacillales</taxon>
        <taxon>Bacillaceae</taxon>
        <taxon>Calidifontibacillus/Schinkia group</taxon>
        <taxon>Schinkia</taxon>
    </lineage>
</organism>
<comment type="caution">
    <text evidence="1">The sequence shown here is derived from an EMBL/GenBank/DDBJ whole genome shotgun (WGS) entry which is preliminary data.</text>
</comment>
<dbReference type="RefSeq" id="WP_035193588.1">
    <property type="nucleotide sequence ID" value="NZ_JJRY01000002.1"/>
</dbReference>
<evidence type="ECO:0008006" key="3">
    <source>
        <dbReference type="Google" id="ProtNLM"/>
    </source>
</evidence>
<dbReference type="PATRIC" id="fig|1348973.3.peg.858"/>
<gene>
    <name evidence="1" type="ORF">M670_00886</name>
</gene>
<dbReference type="Proteomes" id="UP000027936">
    <property type="component" value="Unassembled WGS sequence"/>
</dbReference>
<evidence type="ECO:0000313" key="2">
    <source>
        <dbReference type="Proteomes" id="UP000027936"/>
    </source>
</evidence>
<proteinExistence type="predicted"/>
<evidence type="ECO:0000313" key="1">
    <source>
        <dbReference type="EMBL" id="KEF39862.1"/>
    </source>
</evidence>
<dbReference type="AlphaFoldDB" id="A0A072NRK0"/>
<name>A0A072NRK0_SCHAZ</name>
<protein>
    <recommendedName>
        <fullName evidence="3">Flagellar hook-length control protein FliK</fullName>
    </recommendedName>
</protein>
<sequence>MIQFNNLQSFFQNEKLPTGQMVPSKVGNNSIDDLTLSKTESADIEEQLITLLKKVGIADTKANQQLLRLFLNEQLPISKESLKAASEWLKEIAKGDMPKALEAIKMTVQKELPLTGTILNSMLALQTEETITTNLVKVFEALISINPKTNTHQQLEALLRQLTEPSLHLENGKDITQLFKRTVEAIGLQYEHDISILEKEQTAENKLLALKPLLMKALEETSNPHARDKMDQLLTRITGLQLINSGQEGQFQQLLIQLPILLGNHSTDIRFKWIGKKQQNGQIDPDYCRVLFYLELEHLQEMLVDVHVQNRIVNIRIYNDHPKLNPVIKSVQQLLKDKLENLQYHLSSIIVSTKENENNKKPKTTEKLSTFSPSMNGVDIKI</sequence>
<dbReference type="OrthoDB" id="2351076at2"/>
<reference evidence="1 2" key="1">
    <citation type="submission" date="2014-04" db="EMBL/GenBank/DDBJ databases">
        <title>Draft genome sequence of Bacillus azotoformans MEV2011, a (co-) denitrifying strain unable to grow in the presence of oxygen.</title>
        <authorList>
            <person name="Nielsen M."/>
            <person name="Schreiber L."/>
            <person name="Finster K."/>
            <person name="Schramm A."/>
        </authorList>
    </citation>
    <scope>NUCLEOTIDE SEQUENCE [LARGE SCALE GENOMIC DNA]</scope>
    <source>
        <strain evidence="1 2">MEV2011</strain>
    </source>
</reference>